<protein>
    <submittedName>
        <fullName evidence="3">ATP-dependent helicase</fullName>
        <ecNumber evidence="3">3.6.1.-</ecNumber>
    </submittedName>
</protein>
<evidence type="ECO:0000259" key="2">
    <source>
        <dbReference type="Pfam" id="PF23234"/>
    </source>
</evidence>
<keyword evidence="3" id="KW-0067">ATP-binding</keyword>
<dbReference type="Pfam" id="PF23234">
    <property type="entry name" value="WHD_4th_Lhr"/>
    <property type="match status" value="1"/>
</dbReference>
<dbReference type="EC" id="3.6.1.-" evidence="3"/>
<keyword evidence="3" id="KW-0547">Nucleotide-binding</keyword>
<evidence type="ECO:0000256" key="1">
    <source>
        <dbReference type="SAM" id="MobiDB-lite"/>
    </source>
</evidence>
<evidence type="ECO:0000313" key="4">
    <source>
        <dbReference type="Proteomes" id="UP000250991"/>
    </source>
</evidence>
<dbReference type="GO" id="GO:0004386">
    <property type="term" value="F:helicase activity"/>
    <property type="evidence" value="ECO:0007669"/>
    <property type="project" value="UniProtKB-KW"/>
</dbReference>
<gene>
    <name evidence="3" type="primary">lhr_5</name>
    <name evidence="3" type="ORF">NCTC8009_04509</name>
</gene>
<dbReference type="EMBL" id="UARW01000010">
    <property type="protein sequence ID" value="SQD04008.1"/>
    <property type="molecule type" value="Genomic_DNA"/>
</dbReference>
<reference evidence="3 4" key="1">
    <citation type="submission" date="2018-06" db="EMBL/GenBank/DDBJ databases">
        <authorList>
            <consortium name="Pathogen Informatics"/>
            <person name="Doyle S."/>
        </authorList>
    </citation>
    <scope>NUCLEOTIDE SEQUENCE [LARGE SCALE GENOMIC DNA]</scope>
    <source>
        <strain evidence="3 4">NCTC8009</strain>
    </source>
</reference>
<accession>A0A2X3JI21</accession>
<proteinExistence type="predicted"/>
<evidence type="ECO:0000313" key="3">
    <source>
        <dbReference type="EMBL" id="SQD04008.1"/>
    </source>
</evidence>
<organism evidence="3 4">
    <name type="scientific">Escherichia coli</name>
    <dbReference type="NCBI Taxonomy" id="562"/>
    <lineage>
        <taxon>Bacteria</taxon>
        <taxon>Pseudomonadati</taxon>
        <taxon>Pseudomonadota</taxon>
        <taxon>Gammaproteobacteria</taxon>
        <taxon>Enterobacterales</taxon>
        <taxon>Enterobacteriaceae</taxon>
        <taxon>Escherichia</taxon>
    </lineage>
</organism>
<dbReference type="Proteomes" id="UP000250991">
    <property type="component" value="Unassembled WGS sequence"/>
</dbReference>
<feature type="domain" description="Large helicase-related protein winged-helix" evidence="2">
    <location>
        <begin position="99"/>
        <end position="154"/>
    </location>
</feature>
<feature type="region of interest" description="Disordered" evidence="1">
    <location>
        <begin position="1"/>
        <end position="37"/>
    </location>
</feature>
<name>A0A2X3JI21_ECOLX</name>
<keyword evidence="3" id="KW-0378">Hydrolase</keyword>
<dbReference type="InterPro" id="IPR055367">
    <property type="entry name" value="WH4_Lhr"/>
</dbReference>
<keyword evidence="3" id="KW-0347">Helicase</keyword>
<sequence>MGAGLARRHHQRHLGTVTRPHPQQFQRTHLNSPQSPGSSWTSCLCATRLAAGILQHTKSGWTLVVIAGGATKRYRKDAGAGGKYARPLRHHQSSGGDSRNIPGGFPSMQTLCRSMEDSGRIMRGRFVEGLGGAQFAERLTIDRLRDLATQATQTRHYTPVALSANDPANVWGNLLPWPAHPATLVPTRRAGALVVVSGGKLLLYLAQGGKKMLVWQEKEELLAPEVFHALTTALRREPRLRFTLTEVNDLPVRQTPMFTLLREAGFSSSPQGLDWGIEKGLTDARSHPSVLQDGLFASGSSDLYLAAVSLISCCSSPPLIHCRSRYHNRRPARRQPTVAGRSAS</sequence>
<feature type="region of interest" description="Disordered" evidence="1">
    <location>
        <begin position="78"/>
        <end position="103"/>
    </location>
</feature>
<feature type="compositionally biased region" description="Polar residues" evidence="1">
    <location>
        <begin position="21"/>
        <end position="37"/>
    </location>
</feature>
<dbReference type="GO" id="GO:0016787">
    <property type="term" value="F:hydrolase activity"/>
    <property type="evidence" value="ECO:0007669"/>
    <property type="project" value="UniProtKB-KW"/>
</dbReference>
<dbReference type="AlphaFoldDB" id="A0A2X3JI21"/>
<feature type="compositionally biased region" description="Basic residues" evidence="1">
    <location>
        <begin position="1"/>
        <end position="13"/>
    </location>
</feature>